<dbReference type="AlphaFoldDB" id="A0A376FAE9"/>
<gene>
    <name evidence="1" type="ORF">NCTC12123_02159</name>
</gene>
<keyword evidence="1" id="KW-0575">Peroxidase</keyword>
<name>A0A376FAE9_ENTAS</name>
<protein>
    <submittedName>
        <fullName evidence="1">Peroxidase-like protein</fullName>
    </submittedName>
</protein>
<dbReference type="Proteomes" id="UP000255163">
    <property type="component" value="Unassembled WGS sequence"/>
</dbReference>
<sequence length="91" mass="10040">MSLSQDILAELAEIKPGSPLAEARATRDAATRHAQGSYEILFSQQDADFALDERFAVAAKVARWHRRGGAGRTLCRVWPGRSHLRTPDPGR</sequence>
<dbReference type="GO" id="GO:0004601">
    <property type="term" value="F:peroxidase activity"/>
    <property type="evidence" value="ECO:0007669"/>
    <property type="project" value="UniProtKB-KW"/>
</dbReference>
<organism evidence="1 2">
    <name type="scientific">Enterobacter asburiae</name>
    <dbReference type="NCBI Taxonomy" id="61645"/>
    <lineage>
        <taxon>Bacteria</taxon>
        <taxon>Pseudomonadati</taxon>
        <taxon>Pseudomonadota</taxon>
        <taxon>Gammaproteobacteria</taxon>
        <taxon>Enterobacterales</taxon>
        <taxon>Enterobacteriaceae</taxon>
        <taxon>Enterobacter</taxon>
        <taxon>Enterobacter cloacae complex</taxon>
    </lineage>
</organism>
<reference evidence="1 2" key="1">
    <citation type="submission" date="2018-06" db="EMBL/GenBank/DDBJ databases">
        <authorList>
            <consortium name="Pathogen Informatics"/>
            <person name="Doyle S."/>
        </authorList>
    </citation>
    <scope>NUCLEOTIDE SEQUENCE [LARGE SCALE GENOMIC DNA]</scope>
    <source>
        <strain evidence="1 2">NCTC12123</strain>
    </source>
</reference>
<keyword evidence="1" id="KW-0560">Oxidoreductase</keyword>
<evidence type="ECO:0000313" key="1">
    <source>
        <dbReference type="EMBL" id="STD20647.1"/>
    </source>
</evidence>
<evidence type="ECO:0000313" key="2">
    <source>
        <dbReference type="Proteomes" id="UP000255163"/>
    </source>
</evidence>
<proteinExistence type="predicted"/>
<accession>A0A376FAE9</accession>
<dbReference type="EMBL" id="UFYI01000007">
    <property type="protein sequence ID" value="STD20647.1"/>
    <property type="molecule type" value="Genomic_DNA"/>
</dbReference>